<keyword evidence="1" id="KW-0812">Transmembrane</keyword>
<accession>A0A0L0W8B9</accession>
<name>A0A0L0W8B9_GOTPU</name>
<dbReference type="Pfam" id="PF07441">
    <property type="entry name" value="BofA"/>
    <property type="match status" value="1"/>
</dbReference>
<dbReference type="EMBL" id="LGSS01000015">
    <property type="protein sequence ID" value="KNF07510.1"/>
    <property type="molecule type" value="Genomic_DNA"/>
</dbReference>
<keyword evidence="3" id="KW-1185">Reference proteome</keyword>
<dbReference type="Proteomes" id="UP000037267">
    <property type="component" value="Unassembled WGS sequence"/>
</dbReference>
<keyword evidence="1" id="KW-1133">Transmembrane helix</keyword>
<protein>
    <submittedName>
        <fullName evidence="2">Pro-sigmaK processing inhibitor BofA</fullName>
    </submittedName>
</protein>
<evidence type="ECO:0000313" key="2">
    <source>
        <dbReference type="EMBL" id="KNF07510.1"/>
    </source>
</evidence>
<dbReference type="AlphaFoldDB" id="A0A0L0W8B9"/>
<dbReference type="RefSeq" id="WP_050356098.1">
    <property type="nucleotide sequence ID" value="NZ_LGSS01000015.1"/>
</dbReference>
<evidence type="ECO:0000313" key="3">
    <source>
        <dbReference type="Proteomes" id="UP000037267"/>
    </source>
</evidence>
<organism evidence="2 3">
    <name type="scientific">Gottschalkia purinilytica</name>
    <name type="common">Clostridium purinilyticum</name>
    <dbReference type="NCBI Taxonomy" id="1503"/>
    <lineage>
        <taxon>Bacteria</taxon>
        <taxon>Bacillati</taxon>
        <taxon>Bacillota</taxon>
        <taxon>Tissierellia</taxon>
        <taxon>Tissierellales</taxon>
        <taxon>Gottschalkiaceae</taxon>
        <taxon>Gottschalkia</taxon>
    </lineage>
</organism>
<gene>
    <name evidence="2" type="ORF">CLPU_15c00040</name>
</gene>
<comment type="caution">
    <text evidence="2">The sequence shown here is derived from an EMBL/GenBank/DDBJ whole genome shotgun (WGS) entry which is preliminary data.</text>
</comment>
<sequence>MAGVELSGIIAFGVGLVLLYLIGWLLVIPIKIIFKLIVNGIIGGIILFVINIVGSVVGISLGINPVTALVTGFLGVPGVILLLILKYLI</sequence>
<feature type="transmembrane region" description="Helical" evidence="1">
    <location>
        <begin position="6"/>
        <end position="28"/>
    </location>
</feature>
<dbReference type="STRING" id="1503.CLPU_15c00040"/>
<feature type="transmembrane region" description="Helical" evidence="1">
    <location>
        <begin position="40"/>
        <end position="63"/>
    </location>
</feature>
<dbReference type="NCBIfam" id="TIGR02862">
    <property type="entry name" value="spore_BofA"/>
    <property type="match status" value="1"/>
</dbReference>
<proteinExistence type="predicted"/>
<evidence type="ECO:0000256" key="1">
    <source>
        <dbReference type="SAM" id="Phobius"/>
    </source>
</evidence>
<feature type="transmembrane region" description="Helical" evidence="1">
    <location>
        <begin position="69"/>
        <end position="88"/>
    </location>
</feature>
<dbReference type="InterPro" id="IPR010001">
    <property type="entry name" value="BofA"/>
</dbReference>
<keyword evidence="1" id="KW-0472">Membrane</keyword>
<reference evidence="3" key="1">
    <citation type="submission" date="2015-07" db="EMBL/GenBank/DDBJ databases">
        <title>Draft genome sequence of the purine-degrading Gottschalkia purinilyticum DSM 1384 (formerly Clostridium purinilyticum).</title>
        <authorList>
            <person name="Poehlein A."/>
            <person name="Schiel-Bengelsdorf B."/>
            <person name="Bengelsdorf F.R."/>
            <person name="Daniel R."/>
            <person name="Duerre P."/>
        </authorList>
    </citation>
    <scope>NUCLEOTIDE SEQUENCE [LARGE SCALE GENOMIC DNA]</scope>
    <source>
        <strain evidence="3">DSM 1384</strain>
    </source>
</reference>